<keyword evidence="13" id="KW-1185">Reference proteome</keyword>
<dbReference type="CDD" id="cd08544">
    <property type="entry name" value="Reeler"/>
    <property type="match status" value="1"/>
</dbReference>
<dbReference type="GO" id="GO:0005576">
    <property type="term" value="C:extracellular region"/>
    <property type="evidence" value="ECO:0007669"/>
    <property type="project" value="UniProtKB-SubCell"/>
</dbReference>
<evidence type="ECO:0000256" key="3">
    <source>
        <dbReference type="ARBA" id="ARBA00022525"/>
    </source>
</evidence>
<comment type="similarity">
    <text evidence="2">Belongs to the insect defense protein family.</text>
</comment>
<evidence type="ECO:0000256" key="1">
    <source>
        <dbReference type="ARBA" id="ARBA00004613"/>
    </source>
</evidence>
<dbReference type="OrthoDB" id="2419613at2759"/>
<reference evidence="12" key="1">
    <citation type="submission" date="2018-11" db="EMBL/GenBank/DDBJ databases">
        <authorList>
            <person name="Alioto T."/>
            <person name="Alioto T."/>
        </authorList>
    </citation>
    <scope>NUCLEOTIDE SEQUENCE</scope>
</reference>
<dbReference type="Pfam" id="PF02014">
    <property type="entry name" value="Reeler"/>
    <property type="match status" value="1"/>
</dbReference>
<dbReference type="PANTHER" id="PTHR45828">
    <property type="entry name" value="CYTOCHROME B561/FERRIC REDUCTASE TRANSMEMBRANE"/>
    <property type="match status" value="1"/>
</dbReference>
<feature type="region of interest" description="Disordered" evidence="9">
    <location>
        <begin position="241"/>
        <end position="284"/>
    </location>
</feature>
<evidence type="ECO:0000313" key="13">
    <source>
        <dbReference type="Proteomes" id="UP000596742"/>
    </source>
</evidence>
<evidence type="ECO:0000313" key="12">
    <source>
        <dbReference type="EMBL" id="VDI26070.1"/>
    </source>
</evidence>
<evidence type="ECO:0000256" key="9">
    <source>
        <dbReference type="SAM" id="MobiDB-lite"/>
    </source>
</evidence>
<comment type="subcellular location">
    <subcellularLocation>
        <location evidence="1">Secreted</location>
    </subcellularLocation>
</comment>
<feature type="domain" description="Reelin" evidence="11">
    <location>
        <begin position="13"/>
        <end position="182"/>
    </location>
</feature>
<comment type="caution">
    <text evidence="12">The sequence shown here is derived from an EMBL/GenBank/DDBJ whole genome shotgun (WGS) entry which is preliminary data.</text>
</comment>
<dbReference type="EMBL" id="UYJE01004214">
    <property type="protein sequence ID" value="VDI26070.1"/>
    <property type="molecule type" value="Genomic_DNA"/>
</dbReference>
<evidence type="ECO:0000256" key="7">
    <source>
        <dbReference type="ARBA" id="ARBA00022859"/>
    </source>
</evidence>
<accession>A0A8B6DW72</accession>
<keyword evidence="7" id="KW-0391">Immunity</keyword>
<evidence type="ECO:0000256" key="5">
    <source>
        <dbReference type="ARBA" id="ARBA00022588"/>
    </source>
</evidence>
<dbReference type="GO" id="GO:0016020">
    <property type="term" value="C:membrane"/>
    <property type="evidence" value="ECO:0007669"/>
    <property type="project" value="TreeGrafter"/>
</dbReference>
<feature type="chain" id="PRO_5032726917" description="Reelin domain-containing protein" evidence="10">
    <location>
        <begin position="19"/>
        <end position="299"/>
    </location>
</feature>
<evidence type="ECO:0000256" key="10">
    <source>
        <dbReference type="SAM" id="SignalP"/>
    </source>
</evidence>
<proteinExistence type="inferred from homology"/>
<evidence type="ECO:0000259" key="11">
    <source>
        <dbReference type="PROSITE" id="PS51019"/>
    </source>
</evidence>
<keyword evidence="4" id="KW-0929">Antimicrobial</keyword>
<evidence type="ECO:0000256" key="6">
    <source>
        <dbReference type="ARBA" id="ARBA00022729"/>
    </source>
</evidence>
<dbReference type="InterPro" id="IPR042307">
    <property type="entry name" value="Reeler_sf"/>
</dbReference>
<keyword evidence="8" id="KW-0044">Antibiotic</keyword>
<dbReference type="InterPro" id="IPR051237">
    <property type="entry name" value="Ferric-chelate_Red/DefProt"/>
</dbReference>
<keyword evidence="3" id="KW-0964">Secreted</keyword>
<dbReference type="PANTHER" id="PTHR45828:SF9">
    <property type="entry name" value="CELL WALL INTEGRITY AND STRESS RESPONSE COMPONENT 4-LIKE-RELATED"/>
    <property type="match status" value="1"/>
</dbReference>
<organism evidence="12 13">
    <name type="scientific">Mytilus galloprovincialis</name>
    <name type="common">Mediterranean mussel</name>
    <dbReference type="NCBI Taxonomy" id="29158"/>
    <lineage>
        <taxon>Eukaryota</taxon>
        <taxon>Metazoa</taxon>
        <taxon>Spiralia</taxon>
        <taxon>Lophotrochozoa</taxon>
        <taxon>Mollusca</taxon>
        <taxon>Bivalvia</taxon>
        <taxon>Autobranchia</taxon>
        <taxon>Pteriomorphia</taxon>
        <taxon>Mytilida</taxon>
        <taxon>Mytiloidea</taxon>
        <taxon>Mytilidae</taxon>
        <taxon>Mytilinae</taxon>
        <taxon>Mytilus</taxon>
    </lineage>
</organism>
<evidence type="ECO:0000256" key="4">
    <source>
        <dbReference type="ARBA" id="ARBA00022529"/>
    </source>
</evidence>
<evidence type="ECO:0000256" key="8">
    <source>
        <dbReference type="ARBA" id="ARBA00023022"/>
    </source>
</evidence>
<gene>
    <name evidence="12" type="ORF">MGAL_10B066396</name>
</gene>
<name>A0A8B6DW72_MYTGA</name>
<dbReference type="Gene3D" id="2.60.40.4060">
    <property type="entry name" value="Reeler domain"/>
    <property type="match status" value="1"/>
</dbReference>
<keyword evidence="6 10" id="KW-0732">Signal</keyword>
<dbReference type="PROSITE" id="PS51019">
    <property type="entry name" value="REELIN"/>
    <property type="match status" value="1"/>
</dbReference>
<dbReference type="InterPro" id="IPR002861">
    <property type="entry name" value="Reeler_dom"/>
</dbReference>
<dbReference type="GO" id="GO:0042742">
    <property type="term" value="P:defense response to bacterium"/>
    <property type="evidence" value="ECO:0007669"/>
    <property type="project" value="UniProtKB-KW"/>
</dbReference>
<sequence length="299" mass="31837">MYFEAWILLLSFIHVILGYPDGAPERACFYMTPRHTHPHTGQPCLKQMGPAPYRITVSNTTFTAGNPIHVTITGAPFKGFFIIAAEEGSKDWPSGTFSSQDPLKGRTVWCSVRNDAATHSNDRWKDAVTLQWWGPSFSPADMIRFVATVVTNRTTYWTDILGPVMTQGQAAEGAVVEGAGGLFAGTGRDAWGYPTTASWMSNNNNRGGGGVGGMGGAGGGRGFSPNVGGFNNNRGFNSFARGAGGEGPTKPTPTEGGSIWNEQPRRGNSFQGRGGGNAGRGSTNNAFLQMVKSLFGMKK</sequence>
<protein>
    <recommendedName>
        <fullName evidence="11">Reelin domain-containing protein</fullName>
    </recommendedName>
</protein>
<feature type="signal peptide" evidence="10">
    <location>
        <begin position="1"/>
        <end position="18"/>
    </location>
</feature>
<keyword evidence="5" id="KW-0399">Innate immunity</keyword>
<dbReference type="AlphaFoldDB" id="A0A8B6DW72"/>
<dbReference type="GO" id="GO:0045087">
    <property type="term" value="P:innate immune response"/>
    <property type="evidence" value="ECO:0007669"/>
    <property type="project" value="UniProtKB-KW"/>
</dbReference>
<evidence type="ECO:0000256" key="2">
    <source>
        <dbReference type="ARBA" id="ARBA00008501"/>
    </source>
</evidence>
<dbReference type="Proteomes" id="UP000596742">
    <property type="component" value="Unassembled WGS sequence"/>
</dbReference>